<keyword evidence="2" id="KW-0472">Membrane</keyword>
<organism evidence="4 5">
    <name type="scientific">Ectocarpus siliculosus</name>
    <name type="common">Brown alga</name>
    <name type="synonym">Conferva siliculosa</name>
    <dbReference type="NCBI Taxonomy" id="2880"/>
    <lineage>
        <taxon>Eukaryota</taxon>
        <taxon>Sar</taxon>
        <taxon>Stramenopiles</taxon>
        <taxon>Ochrophyta</taxon>
        <taxon>PX clade</taxon>
        <taxon>Phaeophyceae</taxon>
        <taxon>Ectocarpales</taxon>
        <taxon>Ectocarpaceae</taxon>
        <taxon>Ectocarpus</taxon>
    </lineage>
</organism>
<keyword evidence="5" id="KW-1185">Reference proteome</keyword>
<feature type="transmembrane region" description="Helical" evidence="2">
    <location>
        <begin position="653"/>
        <end position="678"/>
    </location>
</feature>
<feature type="compositionally biased region" description="Low complexity" evidence="1">
    <location>
        <begin position="54"/>
        <end position="65"/>
    </location>
</feature>
<protein>
    <recommendedName>
        <fullName evidence="3">Glycosyltransferase 2-like domain-containing protein</fullName>
    </recommendedName>
</protein>
<feature type="compositionally biased region" description="Gly residues" evidence="1">
    <location>
        <begin position="104"/>
        <end position="116"/>
    </location>
</feature>
<dbReference type="STRING" id="2880.D7G567"/>
<feature type="region of interest" description="Disordered" evidence="1">
    <location>
        <begin position="1"/>
        <end position="118"/>
    </location>
</feature>
<dbReference type="EMBL" id="FN648852">
    <property type="protein sequence ID" value="CBJ27221.1"/>
    <property type="molecule type" value="Genomic_DNA"/>
</dbReference>
<feature type="domain" description="Glycosyltransferase 2-like" evidence="3">
    <location>
        <begin position="459"/>
        <end position="677"/>
    </location>
</feature>
<evidence type="ECO:0000313" key="4">
    <source>
        <dbReference type="EMBL" id="CBJ27221.1"/>
    </source>
</evidence>
<gene>
    <name evidence="4" type="ORF">Esi_0063_0016</name>
</gene>
<dbReference type="InParanoid" id="D7G567"/>
<dbReference type="OrthoDB" id="38531at2759"/>
<dbReference type="AlphaFoldDB" id="D7G567"/>
<evidence type="ECO:0000259" key="3">
    <source>
        <dbReference type="Pfam" id="PF13632"/>
    </source>
</evidence>
<reference evidence="4 5" key="1">
    <citation type="journal article" date="2010" name="Nature">
        <title>The Ectocarpus genome and the independent evolution of multicellularity in brown algae.</title>
        <authorList>
            <person name="Cock J.M."/>
            <person name="Sterck L."/>
            <person name="Rouze P."/>
            <person name="Scornet D."/>
            <person name="Allen A.E."/>
            <person name="Amoutzias G."/>
            <person name="Anthouard V."/>
            <person name="Artiguenave F."/>
            <person name="Aury J.M."/>
            <person name="Badger J.H."/>
            <person name="Beszteri B."/>
            <person name="Billiau K."/>
            <person name="Bonnet E."/>
            <person name="Bothwell J.H."/>
            <person name="Bowler C."/>
            <person name="Boyen C."/>
            <person name="Brownlee C."/>
            <person name="Carrano C.J."/>
            <person name="Charrier B."/>
            <person name="Cho G.Y."/>
            <person name="Coelho S.M."/>
            <person name="Collen J."/>
            <person name="Corre E."/>
            <person name="Da Silva C."/>
            <person name="Delage L."/>
            <person name="Delaroque N."/>
            <person name="Dittami S.M."/>
            <person name="Doulbeau S."/>
            <person name="Elias M."/>
            <person name="Farnham G."/>
            <person name="Gachon C.M."/>
            <person name="Gschloessl B."/>
            <person name="Heesch S."/>
            <person name="Jabbari K."/>
            <person name="Jubin C."/>
            <person name="Kawai H."/>
            <person name="Kimura K."/>
            <person name="Kloareg B."/>
            <person name="Kupper F.C."/>
            <person name="Lang D."/>
            <person name="Le Bail A."/>
            <person name="Leblanc C."/>
            <person name="Lerouge P."/>
            <person name="Lohr M."/>
            <person name="Lopez P.J."/>
            <person name="Martens C."/>
            <person name="Maumus F."/>
            <person name="Michel G."/>
            <person name="Miranda-Saavedra D."/>
            <person name="Morales J."/>
            <person name="Moreau H."/>
            <person name="Motomura T."/>
            <person name="Nagasato C."/>
            <person name="Napoli C.A."/>
            <person name="Nelson D.R."/>
            <person name="Nyvall-Collen P."/>
            <person name="Peters A.F."/>
            <person name="Pommier C."/>
            <person name="Potin P."/>
            <person name="Poulain J."/>
            <person name="Quesneville H."/>
            <person name="Read B."/>
            <person name="Rensing S.A."/>
            <person name="Ritter A."/>
            <person name="Rousvoal S."/>
            <person name="Samanta M."/>
            <person name="Samson G."/>
            <person name="Schroeder D.C."/>
            <person name="Segurens B."/>
            <person name="Strittmatter M."/>
            <person name="Tonon T."/>
            <person name="Tregear J.W."/>
            <person name="Valentin K."/>
            <person name="von Dassow P."/>
            <person name="Yamagishi T."/>
            <person name="Van de Peer Y."/>
            <person name="Wincker P."/>
        </authorList>
    </citation>
    <scope>NUCLEOTIDE SEQUENCE [LARGE SCALE GENOMIC DNA]</scope>
    <source>
        <strain evidence="5">Ec32 / CCAP1310/4</strain>
    </source>
</reference>
<keyword evidence="2" id="KW-0812">Transmembrane</keyword>
<feature type="transmembrane region" description="Helical" evidence="2">
    <location>
        <begin position="789"/>
        <end position="807"/>
    </location>
</feature>
<evidence type="ECO:0000256" key="1">
    <source>
        <dbReference type="SAM" id="MobiDB-lite"/>
    </source>
</evidence>
<dbReference type="PANTHER" id="PTHR35408:SF3">
    <property type="entry name" value="GLYCOSYLTRANSFERASE 2-LIKE DOMAIN-CONTAINING PROTEIN"/>
    <property type="match status" value="1"/>
</dbReference>
<dbReference type="InterPro" id="IPR029044">
    <property type="entry name" value="Nucleotide-diphossugar_trans"/>
</dbReference>
<dbReference type="Gene3D" id="3.90.550.10">
    <property type="entry name" value="Spore Coat Polysaccharide Biosynthesis Protein SpsA, Chain A"/>
    <property type="match status" value="1"/>
</dbReference>
<name>D7G567_ECTSI</name>
<feature type="transmembrane region" description="Helical" evidence="2">
    <location>
        <begin position="271"/>
        <end position="295"/>
    </location>
</feature>
<dbReference type="Proteomes" id="UP000002630">
    <property type="component" value="Linkage Group LG17"/>
</dbReference>
<accession>D7G567</accession>
<feature type="transmembrane region" description="Helical" evidence="2">
    <location>
        <begin position="690"/>
        <end position="713"/>
    </location>
</feature>
<evidence type="ECO:0000313" key="5">
    <source>
        <dbReference type="Proteomes" id="UP000002630"/>
    </source>
</evidence>
<dbReference type="EMBL" id="FN649742">
    <property type="protein sequence ID" value="CBJ27221.1"/>
    <property type="molecule type" value="Genomic_DNA"/>
</dbReference>
<dbReference type="SUPFAM" id="SSF53448">
    <property type="entry name" value="Nucleotide-diphospho-sugar transferases"/>
    <property type="match status" value="1"/>
</dbReference>
<evidence type="ECO:0000256" key="2">
    <source>
        <dbReference type="SAM" id="Phobius"/>
    </source>
</evidence>
<dbReference type="InterPro" id="IPR001173">
    <property type="entry name" value="Glyco_trans_2-like"/>
</dbReference>
<sequence>MPNRKGRHTAAAPSSLPTESALPPPPAYTQPAPGGGGSRGRRARNDGSDVPSYSSRRGSGDSAGARDGGARRAGSNPTGGSHRGGGGNAAVTNQNGERVDVGRNGQGGGGGGGGSGRRVVHRVGMDCLSPINVSRAEGASSGVITPLHSGKSGLSCTTSIGPAQYMREEMLTPSPPPNWGQHFATTTEREPGEMEFKDEEERARAAMTDREADLELGDSGWCEVRKTRYINYITVTLTHVLIFLVLGTRGYTIVRDTLSDGYYLRCVAFLYYLPAYVFMLFSIDYLLAQFIYALGPIAHMQENSKYFSSKPCPRPAVMPRVTIQMPVYKENLVETILPSIQSVMTAVLHYKKMGGEANLYINDDGLQVISEKERNARVFAYKRHGVSYVARPPASIRPRKGLFKKASNLNYGLNVAIRVEEIMAESGGQVTDPVEALQLVSGEFNDEFFAGGDVRIGDIVLLVDSDTRVPEDCLSKSSGEFERYPQVGFMQCKTTSIRIHNNFWENMIARFTNDVYSVGIAMAVSSGDPAPLVGHNAFLRWSAIREVSWVDSKDGERKFWSEAHVSEDFDLALRLQARGYIGRYCTYTGEGFQEGVSLTAADEVIRLRKYAYGSCEIMLNKFTKWPCSGPITSMFWRYLLAGGVPFPAKIRMIAYLCTYISMAFAFYGIVGYLAVWIVLPAALKFLVNPFDILITVCFVFGGCSVFGVGMITYRNGYSRRASLLRSFLDQLVNAPIMLLFFSHVLWHLTVVCFRYFFGMTVEWSASVKEVSQNDFWTEVVNTFRRYGRTFLMMMLLAGLFVGVMWYFEVGWDIRVYLPTFIYIGSHILGPFLLNPVIMRGYY</sequence>
<proteinExistence type="predicted"/>
<keyword evidence="2" id="KW-1133">Transmembrane helix</keyword>
<feature type="transmembrane region" description="Helical" evidence="2">
    <location>
        <begin position="819"/>
        <end position="837"/>
    </location>
</feature>
<dbReference type="PANTHER" id="PTHR35408">
    <property type="entry name" value="CHROMOSOME 15, WHOLE GENOME SHOTGUN SEQUENCE"/>
    <property type="match status" value="1"/>
</dbReference>
<feature type="transmembrane region" description="Helical" evidence="2">
    <location>
        <begin position="734"/>
        <end position="757"/>
    </location>
</feature>
<dbReference type="Pfam" id="PF13632">
    <property type="entry name" value="Glyco_trans_2_3"/>
    <property type="match status" value="1"/>
</dbReference>
<dbReference type="eggNOG" id="ENOG502QTAT">
    <property type="taxonomic scope" value="Eukaryota"/>
</dbReference>
<feature type="transmembrane region" description="Helical" evidence="2">
    <location>
        <begin position="229"/>
        <end position="251"/>
    </location>
</feature>